<dbReference type="AlphaFoldDB" id="A0AA38XWK9"/>
<gene>
    <name evidence="5" type="ORF">H2204_010861</name>
</gene>
<sequence>MLEVYLDPCTVNSRKVLAGLDLTGTEYHLNHVDYFKGEQKSEEYKKINPHATLPAAKDGDLTITESNAILQYIAEDHGSVYPKDAKQRCAVNRWLLWEASVWFQSCYVYLVQYVVQPLLGAEPDQSAIDAEAPNWHKSAKILDDQLAKTKWLTGDDVTIADIAVAAPMHLHKATRLPLDQYPNLERWMTEQVECLPCWQRTQTAVDKALLPGKARSNINVTANKKFESVLISIKQPNEISSYETEAAKVRS</sequence>
<dbReference type="EMBL" id="JAPDRN010000095">
    <property type="protein sequence ID" value="KAJ9624305.1"/>
    <property type="molecule type" value="Genomic_DNA"/>
</dbReference>
<organism evidence="5 6">
    <name type="scientific">Knufia peltigerae</name>
    <dbReference type="NCBI Taxonomy" id="1002370"/>
    <lineage>
        <taxon>Eukaryota</taxon>
        <taxon>Fungi</taxon>
        <taxon>Dikarya</taxon>
        <taxon>Ascomycota</taxon>
        <taxon>Pezizomycotina</taxon>
        <taxon>Eurotiomycetes</taxon>
        <taxon>Chaetothyriomycetidae</taxon>
        <taxon>Chaetothyriales</taxon>
        <taxon>Trichomeriaceae</taxon>
        <taxon>Knufia</taxon>
    </lineage>
</organism>
<dbReference type="InterPro" id="IPR004046">
    <property type="entry name" value="GST_C"/>
</dbReference>
<dbReference type="PROSITE" id="PS50405">
    <property type="entry name" value="GST_CTER"/>
    <property type="match status" value="1"/>
</dbReference>
<dbReference type="Gene3D" id="3.40.30.10">
    <property type="entry name" value="Glutaredoxin"/>
    <property type="match status" value="1"/>
</dbReference>
<dbReference type="PROSITE" id="PS50404">
    <property type="entry name" value="GST_NTER"/>
    <property type="match status" value="1"/>
</dbReference>
<evidence type="ECO:0000256" key="1">
    <source>
        <dbReference type="ARBA" id="ARBA00007409"/>
    </source>
</evidence>
<dbReference type="Gene3D" id="1.20.1050.10">
    <property type="match status" value="1"/>
</dbReference>
<comment type="similarity">
    <text evidence="1 2">Belongs to the GST superfamily.</text>
</comment>
<dbReference type="SFLD" id="SFLDG00358">
    <property type="entry name" value="Main_(cytGST)"/>
    <property type="match status" value="1"/>
</dbReference>
<dbReference type="SUPFAM" id="SSF47616">
    <property type="entry name" value="GST C-terminal domain-like"/>
    <property type="match status" value="1"/>
</dbReference>
<dbReference type="Pfam" id="PF00043">
    <property type="entry name" value="GST_C"/>
    <property type="match status" value="1"/>
</dbReference>
<dbReference type="InterPro" id="IPR004045">
    <property type="entry name" value="Glutathione_S-Trfase_N"/>
</dbReference>
<dbReference type="InterPro" id="IPR040079">
    <property type="entry name" value="Glutathione_S-Trfase"/>
</dbReference>
<dbReference type="InterPro" id="IPR036282">
    <property type="entry name" value="Glutathione-S-Trfase_C_sf"/>
</dbReference>
<reference evidence="5" key="1">
    <citation type="submission" date="2022-10" db="EMBL/GenBank/DDBJ databases">
        <title>Culturing micro-colonial fungi from biological soil crusts in the Mojave desert and describing Neophaeococcomyces mojavensis, and introducing the new genera and species Taxawa tesnikishii.</title>
        <authorList>
            <person name="Kurbessoian T."/>
            <person name="Stajich J.E."/>
        </authorList>
    </citation>
    <scope>NUCLEOTIDE SEQUENCE</scope>
    <source>
        <strain evidence="5">TK_35</strain>
    </source>
</reference>
<evidence type="ECO:0000313" key="6">
    <source>
        <dbReference type="Proteomes" id="UP001172681"/>
    </source>
</evidence>
<dbReference type="Proteomes" id="UP001172681">
    <property type="component" value="Unassembled WGS sequence"/>
</dbReference>
<feature type="domain" description="GST N-terminal" evidence="3">
    <location>
        <begin position="1"/>
        <end position="81"/>
    </location>
</feature>
<dbReference type="InterPro" id="IPR010987">
    <property type="entry name" value="Glutathione-S-Trfase_C-like"/>
</dbReference>
<evidence type="ECO:0000313" key="5">
    <source>
        <dbReference type="EMBL" id="KAJ9624305.1"/>
    </source>
</evidence>
<evidence type="ECO:0000256" key="2">
    <source>
        <dbReference type="RuleBase" id="RU003494"/>
    </source>
</evidence>
<keyword evidence="6" id="KW-1185">Reference proteome</keyword>
<evidence type="ECO:0000259" key="4">
    <source>
        <dbReference type="PROSITE" id="PS50405"/>
    </source>
</evidence>
<protein>
    <recommendedName>
        <fullName evidence="7">Glutathione S-transferase</fullName>
    </recommendedName>
</protein>
<feature type="domain" description="GST C-terminal" evidence="4">
    <location>
        <begin position="84"/>
        <end position="209"/>
    </location>
</feature>
<dbReference type="PANTHER" id="PTHR44051">
    <property type="entry name" value="GLUTATHIONE S-TRANSFERASE-RELATED"/>
    <property type="match status" value="1"/>
</dbReference>
<comment type="caution">
    <text evidence="5">The sequence shown here is derived from an EMBL/GenBank/DDBJ whole genome shotgun (WGS) entry which is preliminary data.</text>
</comment>
<name>A0AA38XWK9_9EURO</name>
<evidence type="ECO:0008006" key="7">
    <source>
        <dbReference type="Google" id="ProtNLM"/>
    </source>
</evidence>
<dbReference type="SFLD" id="SFLDS00019">
    <property type="entry name" value="Glutathione_Transferase_(cytos"/>
    <property type="match status" value="1"/>
</dbReference>
<dbReference type="Pfam" id="PF02798">
    <property type="entry name" value="GST_N"/>
    <property type="match status" value="1"/>
</dbReference>
<evidence type="ECO:0000259" key="3">
    <source>
        <dbReference type="PROSITE" id="PS50404"/>
    </source>
</evidence>
<accession>A0AA38XWK9</accession>
<dbReference type="InterPro" id="IPR036249">
    <property type="entry name" value="Thioredoxin-like_sf"/>
</dbReference>
<dbReference type="SUPFAM" id="SSF52833">
    <property type="entry name" value="Thioredoxin-like"/>
    <property type="match status" value="1"/>
</dbReference>
<proteinExistence type="inferred from homology"/>
<dbReference type="PANTHER" id="PTHR44051:SF8">
    <property type="entry name" value="GLUTATHIONE S-TRANSFERASE GSTA"/>
    <property type="match status" value="1"/>
</dbReference>